<evidence type="ECO:0000313" key="2">
    <source>
        <dbReference type="EMBL" id="MPN42653.1"/>
    </source>
</evidence>
<dbReference type="EMBL" id="VSSQ01100535">
    <property type="protein sequence ID" value="MPN42653.1"/>
    <property type="molecule type" value="Genomic_DNA"/>
</dbReference>
<gene>
    <name evidence="2" type="ORF">SDC9_190210</name>
</gene>
<evidence type="ECO:0000256" key="1">
    <source>
        <dbReference type="SAM" id="MobiDB-lite"/>
    </source>
</evidence>
<organism evidence="2">
    <name type="scientific">bioreactor metagenome</name>
    <dbReference type="NCBI Taxonomy" id="1076179"/>
    <lineage>
        <taxon>unclassified sequences</taxon>
        <taxon>metagenomes</taxon>
        <taxon>ecological metagenomes</taxon>
    </lineage>
</organism>
<accession>A0A645I5A9</accession>
<name>A0A645I5A9_9ZZZZ</name>
<reference evidence="2" key="1">
    <citation type="submission" date="2019-08" db="EMBL/GenBank/DDBJ databases">
        <authorList>
            <person name="Kucharzyk K."/>
            <person name="Murdoch R.W."/>
            <person name="Higgins S."/>
            <person name="Loffler F."/>
        </authorList>
    </citation>
    <scope>NUCLEOTIDE SEQUENCE</scope>
</reference>
<comment type="caution">
    <text evidence="2">The sequence shown here is derived from an EMBL/GenBank/DDBJ whole genome shotgun (WGS) entry which is preliminary data.</text>
</comment>
<dbReference type="AlphaFoldDB" id="A0A645I5A9"/>
<feature type="compositionally biased region" description="Basic and acidic residues" evidence="1">
    <location>
        <begin position="97"/>
        <end position="108"/>
    </location>
</feature>
<feature type="region of interest" description="Disordered" evidence="1">
    <location>
        <begin position="87"/>
        <end position="132"/>
    </location>
</feature>
<proteinExistence type="predicted"/>
<sequence length="132" mass="14547">MSCQKKVPKKKARPLRRPALPGALRCSFATGGCGTRAVGPQTVLALFPVAPCAARRRRGQRENRADIFTTSGKNPMVLCFPLWSAEQRRRAGGSRRGLSEGRSPEFRSRPACRVAQGSRRSRPRNPGSPSFW</sequence>
<protein>
    <submittedName>
        <fullName evidence="2">Uncharacterized protein</fullName>
    </submittedName>
</protein>